<dbReference type="InterPro" id="IPR011611">
    <property type="entry name" value="PfkB_dom"/>
</dbReference>
<accession>A0A2W7NFX0</accession>
<dbReference type="InterPro" id="IPR029056">
    <property type="entry name" value="Ribokinase-like"/>
</dbReference>
<dbReference type="GO" id="GO:0008673">
    <property type="term" value="F:2-dehydro-3-deoxygluconokinase activity"/>
    <property type="evidence" value="ECO:0007669"/>
    <property type="project" value="TreeGrafter"/>
</dbReference>
<dbReference type="CDD" id="cd01166">
    <property type="entry name" value="KdgK"/>
    <property type="match status" value="1"/>
</dbReference>
<keyword evidence="2" id="KW-0808">Transferase</keyword>
<dbReference type="OrthoDB" id="9776822at2"/>
<dbReference type="EMBL" id="QKZL01000002">
    <property type="protein sequence ID" value="PZX18810.1"/>
    <property type="molecule type" value="Genomic_DNA"/>
</dbReference>
<dbReference type="Gene3D" id="3.40.1190.20">
    <property type="match status" value="1"/>
</dbReference>
<dbReference type="GO" id="GO:0042840">
    <property type="term" value="P:D-glucuronate catabolic process"/>
    <property type="evidence" value="ECO:0007669"/>
    <property type="project" value="TreeGrafter"/>
</dbReference>
<dbReference type="RefSeq" id="WP_111535710.1">
    <property type="nucleotide sequence ID" value="NZ_QKZL01000002.1"/>
</dbReference>
<comment type="similarity">
    <text evidence="1">Belongs to the carbohydrate kinase PfkB family.</text>
</comment>
<proteinExistence type="inferred from homology"/>
<keyword evidence="3 5" id="KW-0418">Kinase</keyword>
<dbReference type="PANTHER" id="PTHR43085:SF15">
    <property type="entry name" value="2-DEHYDRO-3-DEOXYGLUCONOKINASE"/>
    <property type="match status" value="1"/>
</dbReference>
<dbReference type="Pfam" id="PF00294">
    <property type="entry name" value="PfkB"/>
    <property type="match status" value="1"/>
</dbReference>
<dbReference type="GO" id="GO:0006974">
    <property type="term" value="P:DNA damage response"/>
    <property type="evidence" value="ECO:0007669"/>
    <property type="project" value="TreeGrafter"/>
</dbReference>
<dbReference type="InterPro" id="IPR002173">
    <property type="entry name" value="Carboh/pur_kinase_PfkB_CS"/>
</dbReference>
<evidence type="ECO:0000259" key="4">
    <source>
        <dbReference type="Pfam" id="PF00294"/>
    </source>
</evidence>
<dbReference type="Proteomes" id="UP000248916">
    <property type="component" value="Unassembled WGS sequence"/>
</dbReference>
<feature type="domain" description="Carbohydrate kinase PfkB" evidence="4">
    <location>
        <begin position="5"/>
        <end position="297"/>
    </location>
</feature>
<gene>
    <name evidence="5" type="ORF">LX81_00503</name>
</gene>
<dbReference type="InterPro" id="IPR050306">
    <property type="entry name" value="PfkB_Carbo_kinase"/>
</dbReference>
<name>A0A2W7NFX0_9RHOB</name>
<evidence type="ECO:0000256" key="3">
    <source>
        <dbReference type="ARBA" id="ARBA00022777"/>
    </source>
</evidence>
<keyword evidence="6" id="KW-1185">Reference proteome</keyword>
<comment type="caution">
    <text evidence="5">The sequence shown here is derived from an EMBL/GenBank/DDBJ whole genome shotgun (WGS) entry which is preliminary data.</text>
</comment>
<organism evidence="5 6">
    <name type="scientific">Palleronia aestuarii</name>
    <dbReference type="NCBI Taxonomy" id="568105"/>
    <lineage>
        <taxon>Bacteria</taxon>
        <taxon>Pseudomonadati</taxon>
        <taxon>Pseudomonadota</taxon>
        <taxon>Alphaproteobacteria</taxon>
        <taxon>Rhodobacterales</taxon>
        <taxon>Roseobacteraceae</taxon>
        <taxon>Palleronia</taxon>
    </lineage>
</organism>
<dbReference type="GO" id="GO:0019698">
    <property type="term" value="P:D-galacturonate catabolic process"/>
    <property type="evidence" value="ECO:0007669"/>
    <property type="project" value="TreeGrafter"/>
</dbReference>
<evidence type="ECO:0000256" key="2">
    <source>
        <dbReference type="ARBA" id="ARBA00022679"/>
    </source>
</evidence>
<dbReference type="PANTHER" id="PTHR43085">
    <property type="entry name" value="HEXOKINASE FAMILY MEMBER"/>
    <property type="match status" value="1"/>
</dbReference>
<evidence type="ECO:0000313" key="5">
    <source>
        <dbReference type="EMBL" id="PZX18810.1"/>
    </source>
</evidence>
<evidence type="ECO:0000256" key="1">
    <source>
        <dbReference type="ARBA" id="ARBA00010688"/>
    </source>
</evidence>
<reference evidence="5 6" key="1">
    <citation type="submission" date="2018-06" db="EMBL/GenBank/DDBJ databases">
        <title>Genomic Encyclopedia of Archaeal and Bacterial Type Strains, Phase II (KMG-II): from individual species to whole genera.</title>
        <authorList>
            <person name="Goeker M."/>
        </authorList>
    </citation>
    <scope>NUCLEOTIDE SEQUENCE [LARGE SCALE GENOMIC DNA]</scope>
    <source>
        <strain evidence="5 6">DSM 22009</strain>
    </source>
</reference>
<dbReference type="SUPFAM" id="SSF53613">
    <property type="entry name" value="Ribokinase-like"/>
    <property type="match status" value="1"/>
</dbReference>
<dbReference type="AlphaFoldDB" id="A0A2W7NFX0"/>
<evidence type="ECO:0000313" key="6">
    <source>
        <dbReference type="Proteomes" id="UP000248916"/>
    </source>
</evidence>
<dbReference type="GO" id="GO:0005829">
    <property type="term" value="C:cytosol"/>
    <property type="evidence" value="ECO:0007669"/>
    <property type="project" value="TreeGrafter"/>
</dbReference>
<sequence>MAARFVSIGECMVEMAPAEMDGTFRMGFAGDTCNTAFYLRQLLPNDWDVDYVTAIGCDRLSNGLRDFLDGCGIGTSSIMRRDDRTLGLYLIELQDGERSFAYWRSSSAARTLAEDRQALMDALAGADIVYFSGITLGILDASSRATLLDCADEARSNGARIVFDSNLRPALWPDAEAMCAAVSAAAGHSDIVLPSFDDEARFFGDADPEATAGRYADAGASLVVVKNGEAEIVVREGDAVTRYPSVPAEKIVDTTAAGDSFNAGFLAAHLTGADLGAAVARGAELAARVIARRGAMVDLA</sequence>
<dbReference type="PROSITE" id="PS00584">
    <property type="entry name" value="PFKB_KINASES_2"/>
    <property type="match status" value="1"/>
</dbReference>
<protein>
    <submittedName>
        <fullName evidence="5">2-dehydro-3-deoxygluconokinase</fullName>
    </submittedName>
</protein>